<comment type="caution">
    <text evidence="1">The sequence shown here is derived from an EMBL/GenBank/DDBJ whole genome shotgun (WGS) entry which is preliminary data.</text>
</comment>
<dbReference type="EMBL" id="BMRB01000007">
    <property type="protein sequence ID" value="GGS54390.1"/>
    <property type="molecule type" value="Genomic_DNA"/>
</dbReference>
<gene>
    <name evidence="1" type="ORF">GCM10010171_56900</name>
</gene>
<reference evidence="1" key="1">
    <citation type="journal article" date="2014" name="Int. J. Syst. Evol. Microbiol.">
        <title>Complete genome sequence of Corynebacterium casei LMG S-19264T (=DSM 44701T), isolated from a smear-ripened cheese.</title>
        <authorList>
            <consortium name="US DOE Joint Genome Institute (JGI-PGF)"/>
            <person name="Walter F."/>
            <person name="Albersmeier A."/>
            <person name="Kalinowski J."/>
            <person name="Ruckert C."/>
        </authorList>
    </citation>
    <scope>NUCLEOTIDE SEQUENCE</scope>
    <source>
        <strain evidence="1">JCM 3276</strain>
    </source>
</reference>
<dbReference type="Proteomes" id="UP000660680">
    <property type="component" value="Unassembled WGS sequence"/>
</dbReference>
<evidence type="ECO:0000313" key="2">
    <source>
        <dbReference type="Proteomes" id="UP000660680"/>
    </source>
</evidence>
<evidence type="ECO:0000313" key="1">
    <source>
        <dbReference type="EMBL" id="GGS54390.1"/>
    </source>
</evidence>
<reference evidence="1" key="2">
    <citation type="submission" date="2020-09" db="EMBL/GenBank/DDBJ databases">
        <authorList>
            <person name="Sun Q."/>
            <person name="Ohkuma M."/>
        </authorList>
    </citation>
    <scope>NUCLEOTIDE SEQUENCE</scope>
    <source>
        <strain evidence="1">JCM 3276</strain>
    </source>
</reference>
<organism evidence="1 2">
    <name type="scientific">Actinokineospora fastidiosa</name>
    <dbReference type="NCBI Taxonomy" id="1816"/>
    <lineage>
        <taxon>Bacteria</taxon>
        <taxon>Bacillati</taxon>
        <taxon>Actinomycetota</taxon>
        <taxon>Actinomycetes</taxon>
        <taxon>Pseudonocardiales</taxon>
        <taxon>Pseudonocardiaceae</taxon>
        <taxon>Actinokineospora</taxon>
    </lineage>
</organism>
<keyword evidence="2" id="KW-1185">Reference proteome</keyword>
<sequence length="107" mass="11702">MNLRPSNGWKPRDTVKSLRKFRFVTGDGIKFRADFVARDPGGNWTAIETKTGSGAELTPGQTEGYPQLRTVGAFVDTRKLAAYGIAIGANVRMPVEVDLWSCPKCAN</sequence>
<name>A0A918GSF5_9PSEU</name>
<accession>A0A918GSF5</accession>
<protein>
    <submittedName>
        <fullName evidence="1">Uncharacterized protein</fullName>
    </submittedName>
</protein>
<dbReference type="AlphaFoldDB" id="A0A918GSF5"/>
<proteinExistence type="predicted"/>